<dbReference type="EMBL" id="HBUF01668378">
    <property type="protein sequence ID" value="CAG6790124.1"/>
    <property type="molecule type" value="Transcribed_RNA"/>
</dbReference>
<evidence type="ECO:0000256" key="1">
    <source>
        <dbReference type="SAM" id="MobiDB-lite"/>
    </source>
</evidence>
<accession>A0A8D9FHX1</accession>
<dbReference type="EMBL" id="HBUF01668377">
    <property type="protein sequence ID" value="CAG6790123.1"/>
    <property type="molecule type" value="Transcribed_RNA"/>
</dbReference>
<dbReference type="AlphaFoldDB" id="A0A8D9FHX1"/>
<protein>
    <submittedName>
        <fullName evidence="2">Uncharacterized protein</fullName>
    </submittedName>
</protein>
<proteinExistence type="predicted"/>
<feature type="compositionally biased region" description="Basic residues" evidence="1">
    <location>
        <begin position="9"/>
        <end position="20"/>
    </location>
</feature>
<evidence type="ECO:0000313" key="2">
    <source>
        <dbReference type="EMBL" id="CAG6790124.1"/>
    </source>
</evidence>
<reference evidence="2" key="1">
    <citation type="submission" date="2021-05" db="EMBL/GenBank/DDBJ databases">
        <authorList>
            <person name="Alioto T."/>
            <person name="Alioto T."/>
            <person name="Gomez Garrido J."/>
        </authorList>
    </citation>
    <scope>NUCLEOTIDE SEQUENCE</scope>
</reference>
<sequence length="128" mass="14448">MPRVSRPPQRSRTRSRKNLPKRLGSPSVLQRRPRGGGVSRPPVLSTPCVKEREPEIPLPSSEPEAEGKIRIFSVGTKSGTWMLRRKFKLVACLPTFKRSPNFKPLHPFGLLSHGLLITAKEIIGRRHE</sequence>
<feature type="region of interest" description="Disordered" evidence="1">
    <location>
        <begin position="1"/>
        <end position="63"/>
    </location>
</feature>
<name>A0A8D9FHX1_9HEMI</name>
<organism evidence="2">
    <name type="scientific">Cacopsylla melanoneura</name>
    <dbReference type="NCBI Taxonomy" id="428564"/>
    <lineage>
        <taxon>Eukaryota</taxon>
        <taxon>Metazoa</taxon>
        <taxon>Ecdysozoa</taxon>
        <taxon>Arthropoda</taxon>
        <taxon>Hexapoda</taxon>
        <taxon>Insecta</taxon>
        <taxon>Pterygota</taxon>
        <taxon>Neoptera</taxon>
        <taxon>Paraneoptera</taxon>
        <taxon>Hemiptera</taxon>
        <taxon>Sternorrhyncha</taxon>
        <taxon>Psylloidea</taxon>
        <taxon>Psyllidae</taxon>
        <taxon>Psyllinae</taxon>
        <taxon>Cacopsylla</taxon>
    </lineage>
</organism>